<evidence type="ECO:0000256" key="7">
    <source>
        <dbReference type="RuleBase" id="RU004168"/>
    </source>
</evidence>
<gene>
    <name evidence="9" type="ORF">A1359_15435</name>
</gene>
<name>A0A177N030_9GAMM</name>
<dbReference type="PANTHER" id="PTHR47268:SF4">
    <property type="entry name" value="ACYLPHOSPHATASE"/>
    <property type="match status" value="1"/>
</dbReference>
<dbReference type="PROSITE" id="PS00150">
    <property type="entry name" value="ACYLPHOSPHATASE_1"/>
    <property type="match status" value="1"/>
</dbReference>
<evidence type="ECO:0000256" key="5">
    <source>
        <dbReference type="PROSITE-ProRule" id="PRU00520"/>
    </source>
</evidence>
<evidence type="ECO:0000259" key="8">
    <source>
        <dbReference type="PROSITE" id="PS51160"/>
    </source>
</evidence>
<dbReference type="InterPro" id="IPR036046">
    <property type="entry name" value="Acylphosphatase-like_dom_sf"/>
</dbReference>
<proteinExistence type="inferred from homology"/>
<dbReference type="SUPFAM" id="SSF54975">
    <property type="entry name" value="Acylphosphatase/BLUF domain-like"/>
    <property type="match status" value="1"/>
</dbReference>
<dbReference type="NCBIfam" id="NF011000">
    <property type="entry name" value="PRK14426.1"/>
    <property type="match status" value="1"/>
</dbReference>
<dbReference type="InterPro" id="IPR001792">
    <property type="entry name" value="Acylphosphatase-like_dom"/>
</dbReference>
<evidence type="ECO:0000313" key="9">
    <source>
        <dbReference type="EMBL" id="OAI11004.1"/>
    </source>
</evidence>
<dbReference type="EMBL" id="LUUI01000146">
    <property type="protein sequence ID" value="OAI11004.1"/>
    <property type="molecule type" value="Genomic_DNA"/>
</dbReference>
<evidence type="ECO:0000256" key="4">
    <source>
        <dbReference type="ARBA" id="ARBA00047645"/>
    </source>
</evidence>
<feature type="active site" evidence="5">
    <location>
        <position position="19"/>
    </location>
</feature>
<evidence type="ECO:0000256" key="6">
    <source>
        <dbReference type="RuleBase" id="RU000553"/>
    </source>
</evidence>
<comment type="caution">
    <text evidence="9">The sequence shown here is derived from an EMBL/GenBank/DDBJ whole genome shotgun (WGS) entry which is preliminary data.</text>
</comment>
<evidence type="ECO:0000256" key="1">
    <source>
        <dbReference type="ARBA" id="ARBA00005614"/>
    </source>
</evidence>
<dbReference type="Gene3D" id="3.30.70.100">
    <property type="match status" value="1"/>
</dbReference>
<feature type="domain" description="Acylphosphatase-like" evidence="8">
    <location>
        <begin position="4"/>
        <end position="90"/>
    </location>
</feature>
<dbReference type="STRING" id="980561.A1359_15435"/>
<dbReference type="PROSITE" id="PS51160">
    <property type="entry name" value="ACYLPHOSPHATASE_3"/>
    <property type="match status" value="1"/>
</dbReference>
<evidence type="ECO:0000256" key="3">
    <source>
        <dbReference type="ARBA" id="ARBA00015991"/>
    </source>
</evidence>
<dbReference type="InterPro" id="IPR017968">
    <property type="entry name" value="Acylphosphatase_CS"/>
</dbReference>
<dbReference type="OrthoDB" id="5295388at2"/>
<dbReference type="InterPro" id="IPR020456">
    <property type="entry name" value="Acylphosphatase"/>
</dbReference>
<dbReference type="Proteomes" id="UP000078476">
    <property type="component" value="Unassembled WGS sequence"/>
</dbReference>
<organism evidence="9 10">
    <name type="scientific">Methylomonas lenta</name>
    <dbReference type="NCBI Taxonomy" id="980561"/>
    <lineage>
        <taxon>Bacteria</taxon>
        <taxon>Pseudomonadati</taxon>
        <taxon>Pseudomonadota</taxon>
        <taxon>Gammaproteobacteria</taxon>
        <taxon>Methylococcales</taxon>
        <taxon>Methylococcaceae</taxon>
        <taxon>Methylomonas</taxon>
    </lineage>
</organism>
<feature type="active site" evidence="5">
    <location>
        <position position="37"/>
    </location>
</feature>
<dbReference type="EC" id="3.6.1.7" evidence="2 5"/>
<dbReference type="PROSITE" id="PS00151">
    <property type="entry name" value="ACYLPHOSPHATASE_2"/>
    <property type="match status" value="1"/>
</dbReference>
<comment type="catalytic activity">
    <reaction evidence="4 5 6">
        <text>an acyl phosphate + H2O = a carboxylate + phosphate + H(+)</text>
        <dbReference type="Rhea" id="RHEA:14965"/>
        <dbReference type="ChEBI" id="CHEBI:15377"/>
        <dbReference type="ChEBI" id="CHEBI:15378"/>
        <dbReference type="ChEBI" id="CHEBI:29067"/>
        <dbReference type="ChEBI" id="CHEBI:43474"/>
        <dbReference type="ChEBI" id="CHEBI:59918"/>
        <dbReference type="EC" id="3.6.1.7"/>
    </reaction>
</comment>
<evidence type="ECO:0000256" key="2">
    <source>
        <dbReference type="ARBA" id="ARBA00012150"/>
    </source>
</evidence>
<reference evidence="9 10" key="1">
    <citation type="submission" date="2016-03" db="EMBL/GenBank/DDBJ databases">
        <authorList>
            <person name="Ploux O."/>
        </authorList>
    </citation>
    <scope>NUCLEOTIDE SEQUENCE [LARGE SCALE GENOMIC DNA]</scope>
    <source>
        <strain evidence="9 10">R-45370</strain>
    </source>
</reference>
<sequence>MSSCLHIIVKGRVQGVYFRVYTQKQAVKLNLNGFVRNLANGEVEIVASGDADALAQLVAWCHKGPILAKVSQVIATQHPVQEMFEAFEIR</sequence>
<evidence type="ECO:0000313" key="10">
    <source>
        <dbReference type="Proteomes" id="UP000078476"/>
    </source>
</evidence>
<comment type="similarity">
    <text evidence="1 7">Belongs to the acylphosphatase family.</text>
</comment>
<dbReference type="GO" id="GO:0003998">
    <property type="term" value="F:acylphosphatase activity"/>
    <property type="evidence" value="ECO:0007669"/>
    <property type="project" value="UniProtKB-EC"/>
</dbReference>
<dbReference type="RefSeq" id="WP_066986393.1">
    <property type="nucleotide sequence ID" value="NZ_LUUI01000146.1"/>
</dbReference>
<keyword evidence="5 6" id="KW-0378">Hydrolase</keyword>
<dbReference type="PANTHER" id="PTHR47268">
    <property type="entry name" value="ACYLPHOSPHATASE"/>
    <property type="match status" value="1"/>
</dbReference>
<accession>A0A177N030</accession>
<protein>
    <recommendedName>
        <fullName evidence="3 5">Acylphosphatase</fullName>
        <ecNumber evidence="2 5">3.6.1.7</ecNumber>
    </recommendedName>
</protein>
<keyword evidence="10" id="KW-1185">Reference proteome</keyword>
<dbReference type="AlphaFoldDB" id="A0A177N030"/>
<dbReference type="Pfam" id="PF00708">
    <property type="entry name" value="Acylphosphatase"/>
    <property type="match status" value="1"/>
</dbReference>